<keyword evidence="5" id="KW-0133">Cell shape</keyword>
<dbReference type="EMBL" id="BAAAQQ010000007">
    <property type="protein sequence ID" value="GAA2121067.1"/>
    <property type="molecule type" value="Genomic_DNA"/>
</dbReference>
<dbReference type="Pfam" id="PF01225">
    <property type="entry name" value="Mur_ligase"/>
    <property type="match status" value="1"/>
</dbReference>
<feature type="domain" description="Mur ligase N-terminal catalytic" evidence="9">
    <location>
        <begin position="6"/>
        <end position="101"/>
    </location>
</feature>
<evidence type="ECO:0000313" key="12">
    <source>
        <dbReference type="Proteomes" id="UP001500575"/>
    </source>
</evidence>
<dbReference type="InterPro" id="IPR000713">
    <property type="entry name" value="Mur_ligase_N"/>
</dbReference>
<evidence type="ECO:0000256" key="4">
    <source>
        <dbReference type="ARBA" id="ARBA00022840"/>
    </source>
</evidence>
<keyword evidence="6" id="KW-0573">Peptidoglycan synthesis</keyword>
<reference evidence="12" key="1">
    <citation type="journal article" date="2019" name="Int. J. Syst. Evol. Microbiol.">
        <title>The Global Catalogue of Microorganisms (GCM) 10K type strain sequencing project: providing services to taxonomists for standard genome sequencing and annotation.</title>
        <authorList>
            <consortium name="The Broad Institute Genomics Platform"/>
            <consortium name="The Broad Institute Genome Sequencing Center for Infectious Disease"/>
            <person name="Wu L."/>
            <person name="Ma J."/>
        </authorList>
    </citation>
    <scope>NUCLEOTIDE SEQUENCE [LARGE SCALE GENOMIC DNA]</scope>
    <source>
        <strain evidence="12">JCM 16021</strain>
    </source>
</reference>
<keyword evidence="7" id="KW-0131">Cell cycle</keyword>
<dbReference type="InterPro" id="IPR004101">
    <property type="entry name" value="Mur_ligase_C"/>
</dbReference>
<accession>A0ABP5JQ08</accession>
<evidence type="ECO:0000256" key="8">
    <source>
        <dbReference type="ARBA" id="ARBA00023316"/>
    </source>
</evidence>
<keyword evidence="1 11" id="KW-0436">Ligase</keyword>
<name>A0ABP5JQ08_9ACTN</name>
<dbReference type="PANTHER" id="PTHR43445:SF3">
    <property type="entry name" value="UDP-N-ACETYLMURAMATE--L-ALANINE LIGASE"/>
    <property type="match status" value="1"/>
</dbReference>
<protein>
    <submittedName>
        <fullName evidence="11">UDP-N-acetylmuramate--L-alanine ligase</fullName>
    </submittedName>
</protein>
<comment type="caution">
    <text evidence="11">The sequence shown here is derived from an EMBL/GenBank/DDBJ whole genome shotgun (WGS) entry which is preliminary data.</text>
</comment>
<evidence type="ECO:0000256" key="7">
    <source>
        <dbReference type="ARBA" id="ARBA00023306"/>
    </source>
</evidence>
<keyword evidence="4" id="KW-0067">ATP-binding</keyword>
<dbReference type="Gene3D" id="3.40.1190.10">
    <property type="entry name" value="Mur-like, catalytic domain"/>
    <property type="match status" value="1"/>
</dbReference>
<evidence type="ECO:0000259" key="9">
    <source>
        <dbReference type="Pfam" id="PF01225"/>
    </source>
</evidence>
<gene>
    <name evidence="11" type="primary">murC_3</name>
    <name evidence="11" type="ORF">GCM10009843_14990</name>
</gene>
<evidence type="ECO:0000256" key="2">
    <source>
        <dbReference type="ARBA" id="ARBA00022618"/>
    </source>
</evidence>
<sequence length="443" mass="45947">MAGARLHLLGMAGRGLAPLAVLARHLGAEVTGCDSAGAPENKAFLEAQGLFPLVGHSPDHLEAGTTLVSTSIAPTDEPEVAAAIAAGRHWRRTDLLAAVLATRRSAGVTGSHGKGTVAALATAAATAAGLDPLALVGTPVPDLGGMARLGSGPIVAEVDNSDLSLVGVACDVAVVTNLNDDHPWLGIRLREAVHGVGTYVANARERVVLGPSPRAAELASRAQVPVWRYGRDFGARTLSVAAGATRLELRLPGGVREQATLHLYSPQLPVNAALAFATACSLGAEPEAAAKGLSEVTELTRRMERVGSRDGVEVFDDFGGVHPNAVREGLRSLRQHFPEARITAVLEPFSAGHAHWAHRYARALGGADRALILPVGRNPHYRDGRDVGLGWLERCPIETHLVAGHDEAVQAAMDGSRPGDVVVFFAQASASAVMAHSAVGDVS</sequence>
<organism evidence="11 12">
    <name type="scientific">Nocardioides bigeumensis</name>
    <dbReference type="NCBI Taxonomy" id="433657"/>
    <lineage>
        <taxon>Bacteria</taxon>
        <taxon>Bacillati</taxon>
        <taxon>Actinomycetota</taxon>
        <taxon>Actinomycetes</taxon>
        <taxon>Propionibacteriales</taxon>
        <taxon>Nocardioidaceae</taxon>
        <taxon>Nocardioides</taxon>
    </lineage>
</organism>
<evidence type="ECO:0000256" key="3">
    <source>
        <dbReference type="ARBA" id="ARBA00022741"/>
    </source>
</evidence>
<dbReference type="Proteomes" id="UP001500575">
    <property type="component" value="Unassembled WGS sequence"/>
</dbReference>
<evidence type="ECO:0000256" key="1">
    <source>
        <dbReference type="ARBA" id="ARBA00022598"/>
    </source>
</evidence>
<dbReference type="InterPro" id="IPR036565">
    <property type="entry name" value="Mur-like_cat_sf"/>
</dbReference>
<dbReference type="Pfam" id="PF02875">
    <property type="entry name" value="Mur_ligase_C"/>
    <property type="match status" value="1"/>
</dbReference>
<keyword evidence="8" id="KW-0961">Cell wall biogenesis/degradation</keyword>
<keyword evidence="12" id="KW-1185">Reference proteome</keyword>
<dbReference type="GO" id="GO:0016874">
    <property type="term" value="F:ligase activity"/>
    <property type="evidence" value="ECO:0007669"/>
    <property type="project" value="UniProtKB-KW"/>
</dbReference>
<evidence type="ECO:0000256" key="5">
    <source>
        <dbReference type="ARBA" id="ARBA00022960"/>
    </source>
</evidence>
<dbReference type="SUPFAM" id="SSF53244">
    <property type="entry name" value="MurD-like peptide ligases, peptide-binding domain"/>
    <property type="match status" value="1"/>
</dbReference>
<feature type="domain" description="Mur ligase C-terminal" evidence="10">
    <location>
        <begin position="301"/>
        <end position="426"/>
    </location>
</feature>
<evidence type="ECO:0000256" key="6">
    <source>
        <dbReference type="ARBA" id="ARBA00022984"/>
    </source>
</evidence>
<dbReference type="SUPFAM" id="SSF53623">
    <property type="entry name" value="MurD-like peptide ligases, catalytic domain"/>
    <property type="match status" value="1"/>
</dbReference>
<proteinExistence type="predicted"/>
<keyword evidence="3" id="KW-0547">Nucleotide-binding</keyword>
<evidence type="ECO:0000259" key="10">
    <source>
        <dbReference type="Pfam" id="PF02875"/>
    </source>
</evidence>
<dbReference type="PANTHER" id="PTHR43445">
    <property type="entry name" value="UDP-N-ACETYLMURAMATE--L-ALANINE LIGASE-RELATED"/>
    <property type="match status" value="1"/>
</dbReference>
<evidence type="ECO:0000313" key="11">
    <source>
        <dbReference type="EMBL" id="GAA2121067.1"/>
    </source>
</evidence>
<dbReference type="Gene3D" id="3.40.50.720">
    <property type="entry name" value="NAD(P)-binding Rossmann-like Domain"/>
    <property type="match status" value="1"/>
</dbReference>
<dbReference type="InterPro" id="IPR036615">
    <property type="entry name" value="Mur_ligase_C_dom_sf"/>
</dbReference>
<keyword evidence="2" id="KW-0132">Cell division</keyword>
<dbReference type="SUPFAM" id="SSF51984">
    <property type="entry name" value="MurCD N-terminal domain"/>
    <property type="match status" value="1"/>
</dbReference>
<dbReference type="Gene3D" id="3.90.190.20">
    <property type="entry name" value="Mur ligase, C-terminal domain"/>
    <property type="match status" value="1"/>
</dbReference>
<dbReference type="InterPro" id="IPR050061">
    <property type="entry name" value="MurCDEF_pg_biosynth"/>
</dbReference>
<dbReference type="RefSeq" id="WP_344303057.1">
    <property type="nucleotide sequence ID" value="NZ_BAAAQQ010000007.1"/>
</dbReference>